<evidence type="ECO:0000313" key="1">
    <source>
        <dbReference type="EMBL" id="QHL86834.1"/>
    </source>
</evidence>
<dbReference type="AlphaFoldDB" id="A0A6P1NWZ6"/>
<evidence type="ECO:0008006" key="3">
    <source>
        <dbReference type="Google" id="ProtNLM"/>
    </source>
</evidence>
<accession>A0A6P1NWZ6</accession>
<dbReference type="RefSeq" id="WP_160689619.1">
    <property type="nucleotide sequence ID" value="NZ_CP047897.1"/>
</dbReference>
<sequence>MKIIAFLLLLVGLKEAHGQKLSLNISSSDTVEYGEPIRIKVSIRNQSKKPVLLFKDFTFTSNLYPNPIEMVNQGASLHFIIEPIPDFSATWVEGQTVITDNKYKELLPGKHYDTEYNLGKHLNEFISDTDKEKWTDKAYRIKVKYLNSKGHKSVRGEYDSNEIVVFVKK</sequence>
<organism evidence="1 2">
    <name type="scientific">Nibribacter ruber</name>
    <dbReference type="NCBI Taxonomy" id="2698458"/>
    <lineage>
        <taxon>Bacteria</taxon>
        <taxon>Pseudomonadati</taxon>
        <taxon>Bacteroidota</taxon>
        <taxon>Cytophagia</taxon>
        <taxon>Cytophagales</taxon>
        <taxon>Hymenobacteraceae</taxon>
        <taxon>Nibribacter</taxon>
    </lineage>
</organism>
<reference evidence="1 2" key="1">
    <citation type="submission" date="2020-01" db="EMBL/GenBank/DDBJ databases">
        <authorList>
            <person name="Kim M."/>
        </authorList>
    </citation>
    <scope>NUCLEOTIDE SEQUENCE [LARGE SCALE GENOMIC DNA]</scope>
    <source>
        <strain evidence="1 2">BT10</strain>
    </source>
</reference>
<dbReference type="KEGG" id="nib:GU926_05030"/>
<dbReference type="Proteomes" id="UP000464214">
    <property type="component" value="Chromosome"/>
</dbReference>
<evidence type="ECO:0000313" key="2">
    <source>
        <dbReference type="Proteomes" id="UP000464214"/>
    </source>
</evidence>
<name>A0A6P1NWZ6_9BACT</name>
<keyword evidence="2" id="KW-1185">Reference proteome</keyword>
<proteinExistence type="predicted"/>
<gene>
    <name evidence="1" type="ORF">GU926_05030</name>
</gene>
<dbReference type="EMBL" id="CP047897">
    <property type="protein sequence ID" value="QHL86834.1"/>
    <property type="molecule type" value="Genomic_DNA"/>
</dbReference>
<protein>
    <recommendedName>
        <fullName evidence="3">Intracellular proteinase inhibitor BsuPI domain-containing protein</fullName>
    </recommendedName>
</protein>